<protein>
    <submittedName>
        <fullName evidence="2">SA1320 family protein</fullName>
    </submittedName>
</protein>
<sequence length="681" mass="77175">MLTAKIDTALGVKEINDKDLVELGGYHAYHKYPSDKEFIVNGHHYRVINTSYDGKDGFDALTVVNTVSNEVSVIFVGTDPTDINDVVTDLKLLSDVPPSQIKQAQKYYNDMNRKFGVTSVAGNSLGGALANAVGIEHPNVKVVTLNPALLPDGMMVPHQKYDNIANYFSRYDILTLGEKAGGYDKRIPGKHYTINNGVPVFNQVGVNHTGYIKGDGITAEYGQVFTIEDTDIDIAADDHIVTSIWTGEPLYGSRSQVIDINYEALETLAKALQKEVQEKLGNVNKYLSKSQKIVDSEKDLFYNRIDQLKDKFRELYEKIFYGRFSMGSFKVNIDDLTKRLHLIERKCIAFRDLLLSPPLDIMPHISLPAFYVDHHFVKLHQHLLDLNDTATRLVNNYNQTIDEKIPELFSEHKHRFRDAVVDELRAHFDIIKKNKEKIYDQLMTYEKQTQQTAAAFKRSDVYDPNKMKPEVNGPPTKTYTLEKSPYMKNGLLTKVTHIDQYFQFFSEWAFKHLLPLISDIEALLIFIQSVLISISSSIKVSADILTLKGTLPGKFIDSFTHFDDKVRSVAQQITTPIDELIADIKGLEKVLGRVIIDFPAILTNFKSYFEQALFLNAKYEDVNLYNTAALALLEELDVLFNDIVYQLSENKGRAIKALCEASKHIKKNIKRLNGQVAQVTV</sequence>
<dbReference type="RefSeq" id="WP_376845557.1">
    <property type="nucleotide sequence ID" value="NZ_JBHSFW010000002.1"/>
</dbReference>
<dbReference type="EMBL" id="JBHSFW010000002">
    <property type="protein sequence ID" value="MFC4618507.1"/>
    <property type="molecule type" value="Genomic_DNA"/>
</dbReference>
<comment type="caution">
    <text evidence="2">The sequence shown here is derived from an EMBL/GenBank/DDBJ whole genome shotgun (WGS) entry which is preliminary data.</text>
</comment>
<evidence type="ECO:0000313" key="2">
    <source>
        <dbReference type="EMBL" id="MFC4618507.1"/>
    </source>
</evidence>
<name>A0ABV9GMS9_9BACL</name>
<reference evidence="3" key="1">
    <citation type="journal article" date="2019" name="Int. J. Syst. Evol. Microbiol.">
        <title>The Global Catalogue of Microorganisms (GCM) 10K type strain sequencing project: providing services to taxonomists for standard genome sequencing and annotation.</title>
        <authorList>
            <consortium name="The Broad Institute Genomics Platform"/>
            <consortium name="The Broad Institute Genome Sequencing Center for Infectious Disease"/>
            <person name="Wu L."/>
            <person name="Ma J."/>
        </authorList>
    </citation>
    <scope>NUCLEOTIDE SEQUENCE [LARGE SCALE GENOMIC DNA]</scope>
    <source>
        <strain evidence="3">CGMCC 1.16306</strain>
    </source>
</reference>
<dbReference type="NCBIfam" id="NF047388">
    <property type="entry name" value="SA1320_fam"/>
    <property type="match status" value="1"/>
</dbReference>
<keyword evidence="1" id="KW-0175">Coiled coil</keyword>
<organism evidence="2 3">
    <name type="scientific">Camelliibacillus cellulosilyticus</name>
    <dbReference type="NCBI Taxonomy" id="2174486"/>
    <lineage>
        <taxon>Bacteria</taxon>
        <taxon>Bacillati</taxon>
        <taxon>Bacillota</taxon>
        <taxon>Bacilli</taxon>
        <taxon>Bacillales</taxon>
        <taxon>Sporolactobacillaceae</taxon>
        <taxon>Camelliibacillus</taxon>
    </lineage>
</organism>
<evidence type="ECO:0000313" key="3">
    <source>
        <dbReference type="Proteomes" id="UP001596022"/>
    </source>
</evidence>
<dbReference type="Proteomes" id="UP001596022">
    <property type="component" value="Unassembled WGS sequence"/>
</dbReference>
<evidence type="ECO:0000256" key="1">
    <source>
        <dbReference type="SAM" id="Coils"/>
    </source>
</evidence>
<keyword evidence="3" id="KW-1185">Reference proteome</keyword>
<proteinExistence type="predicted"/>
<dbReference type="InterPro" id="IPR029058">
    <property type="entry name" value="AB_hydrolase_fold"/>
</dbReference>
<gene>
    <name evidence="2" type="ORF">ACFO4N_07135</name>
</gene>
<feature type="coiled-coil region" evidence="1">
    <location>
        <begin position="262"/>
        <end position="289"/>
    </location>
</feature>
<dbReference type="SUPFAM" id="SSF53474">
    <property type="entry name" value="alpha/beta-Hydrolases"/>
    <property type="match status" value="1"/>
</dbReference>
<accession>A0ABV9GMS9</accession>